<protein>
    <submittedName>
        <fullName evidence="1">Uncharacterized protein</fullName>
    </submittedName>
</protein>
<dbReference type="AlphaFoldDB" id="A0A319D6C7"/>
<proteinExistence type="predicted"/>
<evidence type="ECO:0000313" key="2">
    <source>
        <dbReference type="Proteomes" id="UP000247810"/>
    </source>
</evidence>
<name>A0A319D6C7_9EURO</name>
<gene>
    <name evidence="1" type="ORF">BO71DRAFT_388403</name>
</gene>
<evidence type="ECO:0000313" key="1">
    <source>
        <dbReference type="EMBL" id="PYH90087.1"/>
    </source>
</evidence>
<dbReference type="EMBL" id="KZ825998">
    <property type="protein sequence ID" value="PYH90087.1"/>
    <property type="molecule type" value="Genomic_DNA"/>
</dbReference>
<dbReference type="VEuPathDB" id="FungiDB:BO71DRAFT_388403"/>
<dbReference type="Proteomes" id="UP000247810">
    <property type="component" value="Unassembled WGS sequence"/>
</dbReference>
<accession>A0A319D6C7</accession>
<dbReference type="OrthoDB" id="4497230at2759"/>
<reference evidence="1 2" key="1">
    <citation type="submission" date="2018-02" db="EMBL/GenBank/DDBJ databases">
        <title>The genomes of Aspergillus section Nigri reveals drivers in fungal speciation.</title>
        <authorList>
            <consortium name="DOE Joint Genome Institute"/>
            <person name="Vesth T.C."/>
            <person name="Nybo J."/>
            <person name="Theobald S."/>
            <person name="Brandl J."/>
            <person name="Frisvad J.C."/>
            <person name="Nielsen K.F."/>
            <person name="Lyhne E.K."/>
            <person name="Kogle M.E."/>
            <person name="Kuo A."/>
            <person name="Riley R."/>
            <person name="Clum A."/>
            <person name="Nolan M."/>
            <person name="Lipzen A."/>
            <person name="Salamov A."/>
            <person name="Henrissat B."/>
            <person name="Wiebenga A."/>
            <person name="De vries R.P."/>
            <person name="Grigoriev I.V."/>
            <person name="Mortensen U.H."/>
            <person name="Andersen M.R."/>
            <person name="Baker S.E."/>
        </authorList>
    </citation>
    <scope>NUCLEOTIDE SEQUENCE [LARGE SCALE GENOMIC DNA]</scope>
    <source>
        <strain evidence="1 2">CBS 707.79</strain>
    </source>
</reference>
<sequence>MRQPPRPVIPPPLPSPLSRWCFAPSTEGHVVMTDPGRWSRPGRSPGLFGLDFDRPFSSSQEHL</sequence>
<keyword evidence="2" id="KW-1185">Reference proteome</keyword>
<organism evidence="1 2">
    <name type="scientific">Aspergillus ellipticus CBS 707.79</name>
    <dbReference type="NCBI Taxonomy" id="1448320"/>
    <lineage>
        <taxon>Eukaryota</taxon>
        <taxon>Fungi</taxon>
        <taxon>Dikarya</taxon>
        <taxon>Ascomycota</taxon>
        <taxon>Pezizomycotina</taxon>
        <taxon>Eurotiomycetes</taxon>
        <taxon>Eurotiomycetidae</taxon>
        <taxon>Eurotiales</taxon>
        <taxon>Aspergillaceae</taxon>
        <taxon>Aspergillus</taxon>
        <taxon>Aspergillus subgen. Circumdati</taxon>
    </lineage>
</organism>